<evidence type="ECO:0000313" key="5">
    <source>
        <dbReference type="EMBL" id="MAG21774.1"/>
    </source>
</evidence>
<dbReference type="PANTHER" id="PTHR43179:SF12">
    <property type="entry name" value="GALACTOFURANOSYLTRANSFERASE GLFT2"/>
    <property type="match status" value="1"/>
</dbReference>
<dbReference type="Gene3D" id="3.90.550.10">
    <property type="entry name" value="Spore Coat Polysaccharide Biosynthesis Protein SpsA, Chain A"/>
    <property type="match status" value="1"/>
</dbReference>
<evidence type="ECO:0000259" key="4">
    <source>
        <dbReference type="Pfam" id="PF00535"/>
    </source>
</evidence>
<comment type="similarity">
    <text evidence="1">Belongs to the glycosyltransferase 2 family.</text>
</comment>
<dbReference type="CDD" id="cd04186">
    <property type="entry name" value="GT_2_like_c"/>
    <property type="match status" value="1"/>
</dbReference>
<protein>
    <recommendedName>
        <fullName evidence="4">Glycosyltransferase 2-like domain-containing protein</fullName>
    </recommendedName>
</protein>
<keyword evidence="3" id="KW-0808">Transferase</keyword>
<keyword evidence="2" id="KW-0328">Glycosyltransferase</keyword>
<evidence type="ECO:0000313" key="6">
    <source>
        <dbReference type="Proteomes" id="UP000226592"/>
    </source>
</evidence>
<dbReference type="GO" id="GO:0016757">
    <property type="term" value="F:glycosyltransferase activity"/>
    <property type="evidence" value="ECO:0007669"/>
    <property type="project" value="UniProtKB-KW"/>
</dbReference>
<dbReference type="Pfam" id="PF00535">
    <property type="entry name" value="Glycos_transf_2"/>
    <property type="match status" value="1"/>
</dbReference>
<reference evidence="6" key="1">
    <citation type="submission" date="2017-09" db="EMBL/GenBank/DDBJ databases">
        <title>The Reconstruction of 2,631 Draft Metagenome-Assembled Genomes from the Global Oceans.</title>
        <authorList>
            <person name="Tully B.J."/>
            <person name="Graham E.D."/>
            <person name="Heidelberg J.F."/>
        </authorList>
    </citation>
    <scope>NUCLEOTIDE SEQUENCE [LARGE SCALE GENOMIC DNA]</scope>
</reference>
<name>A0A2D6M026_9ARCH</name>
<evidence type="ECO:0000256" key="2">
    <source>
        <dbReference type="ARBA" id="ARBA00022676"/>
    </source>
</evidence>
<dbReference type="SUPFAM" id="SSF53448">
    <property type="entry name" value="Nucleotide-diphospho-sugar transferases"/>
    <property type="match status" value="1"/>
</dbReference>
<proteinExistence type="inferred from homology"/>
<dbReference type="EMBL" id="NZBU01000002">
    <property type="protein sequence ID" value="MAG21774.1"/>
    <property type="molecule type" value="Genomic_DNA"/>
</dbReference>
<dbReference type="Proteomes" id="UP000226592">
    <property type="component" value="Unassembled WGS sequence"/>
</dbReference>
<accession>A0A2D6M026</accession>
<dbReference type="AlphaFoldDB" id="A0A2D6M026"/>
<dbReference type="InterPro" id="IPR029044">
    <property type="entry name" value="Nucleotide-diphossugar_trans"/>
</dbReference>
<gene>
    <name evidence="5" type="ORF">CL943_00515</name>
</gene>
<evidence type="ECO:0000256" key="1">
    <source>
        <dbReference type="ARBA" id="ARBA00006739"/>
    </source>
</evidence>
<feature type="domain" description="Glycosyltransferase 2-like" evidence="4">
    <location>
        <begin position="43"/>
        <end position="159"/>
    </location>
</feature>
<dbReference type="InterPro" id="IPR001173">
    <property type="entry name" value="Glyco_trans_2-like"/>
</dbReference>
<dbReference type="PANTHER" id="PTHR43179">
    <property type="entry name" value="RHAMNOSYLTRANSFERASE WBBL"/>
    <property type="match status" value="1"/>
</dbReference>
<sequence length="337" mass="39070">MEKVFRKENQVYMQGIHKARCKAHWKETCWKNTGEMKMERLVSIVILNWNGKKDVEQCIDSLYKNTSYKNFEIVLVDNGSKDGSVEVLKEMKKKGLIHQLILNDENKGFGGGNNQGMAIAKGDYIFLLNNDTFVTKNWLKNIVTVAEAKEDVGIVGPHFPLVDNPDFIFGGGYIDDAGRAINMYNKDDRDVEQVSGGAFLIKKPVLDRVGFFDPGFFPIYFEESDYCARARRAGFKIFFTTKSKVLHNESASTKRQTSKWQYVTINKNRLRHMLIHFPKLRLVKSVFWEILRFVKELGQFRAHWLLEAWFINLKSTKDIVSKRINYKKGKLFVEAKE</sequence>
<comment type="caution">
    <text evidence="5">The sequence shown here is derived from an EMBL/GenBank/DDBJ whole genome shotgun (WGS) entry which is preliminary data.</text>
</comment>
<organism evidence="5 6">
    <name type="scientific">Candidatus Iainarchaeum sp</name>
    <dbReference type="NCBI Taxonomy" id="3101447"/>
    <lineage>
        <taxon>Archaea</taxon>
        <taxon>Candidatus Iainarchaeota</taxon>
        <taxon>Candidatus Iainarchaeia</taxon>
        <taxon>Candidatus Iainarchaeales</taxon>
        <taxon>Candidatus Iainarchaeaceae</taxon>
        <taxon>Candidatus Iainarchaeum</taxon>
    </lineage>
</organism>
<evidence type="ECO:0000256" key="3">
    <source>
        <dbReference type="ARBA" id="ARBA00022679"/>
    </source>
</evidence>